<dbReference type="InterPro" id="IPR019302">
    <property type="entry name" value="CAP12/PCTIR_TIR_dom"/>
</dbReference>
<reference evidence="2 3" key="1">
    <citation type="submission" date="2015-09" db="EMBL/GenBank/DDBJ databases">
        <authorList>
            <consortium name="Pathogen Informatics"/>
        </authorList>
    </citation>
    <scope>NUCLEOTIDE SEQUENCE [LARGE SCALE GENOMIC DNA]</scope>
    <source>
        <strain evidence="2 3">2789STDY5834968</strain>
    </source>
</reference>
<dbReference type="EMBL" id="CYXM01000011">
    <property type="protein sequence ID" value="CUN18258.1"/>
    <property type="molecule type" value="Genomic_DNA"/>
</dbReference>
<keyword evidence="2" id="KW-0813">Transport</keyword>
<proteinExistence type="predicted"/>
<sequence>MTKDKPQVFIASSVEGLDVAYAVQELLEYNAECTVWDQGVFEPSSYTLPDLIERLKITDYGIFVFSIDDTLRIRDVEEKSVRDNVILELGLFMGAIGQKNCFIVIPSSGECIHLPTDLTGMTMLKYNPKRKDGNLNAALGPSVNKIRNAINNKPIKKVVSKNVIEQVGAIGLSAFYASRDDYGKYRENASSIDKYINGAKESICMVSITLATGIPVDDICKVFEKKLKQNKKFKITVSLLNPYNDELYKSIMPLFKQPAKTLQDNTISAIKTLVEFRGSLKLDEQERFLIKVHQTLPFGSAIILDGDAENGTIQIETKPYEVGMRKSFAFEIENNNGIFYETLTQSYYRLIDDGILWSELPLK</sequence>
<accession>A0A173UXD0</accession>
<organism evidence="2 3">
    <name type="scientific">Agathobacter rectalis</name>
    <dbReference type="NCBI Taxonomy" id="39491"/>
    <lineage>
        <taxon>Bacteria</taxon>
        <taxon>Bacillati</taxon>
        <taxon>Bacillota</taxon>
        <taxon>Clostridia</taxon>
        <taxon>Lachnospirales</taxon>
        <taxon>Lachnospiraceae</taxon>
        <taxon>Agathobacter</taxon>
    </lineage>
</organism>
<keyword evidence="2" id="KW-0762">Sugar transport</keyword>
<name>A0A173UXD0_9FIRM</name>
<gene>
    <name evidence="2" type="ORF">ERS852580_02393</name>
</gene>
<evidence type="ECO:0000313" key="3">
    <source>
        <dbReference type="Proteomes" id="UP000095673"/>
    </source>
</evidence>
<dbReference type="Proteomes" id="UP000095673">
    <property type="component" value="Unassembled WGS sequence"/>
</dbReference>
<evidence type="ECO:0000259" key="1">
    <source>
        <dbReference type="Pfam" id="PF10137"/>
    </source>
</evidence>
<dbReference type="RefSeq" id="WP_055238390.1">
    <property type="nucleotide sequence ID" value="NZ_CYXM01000011.1"/>
</dbReference>
<dbReference type="AlphaFoldDB" id="A0A173UXD0"/>
<evidence type="ECO:0000313" key="2">
    <source>
        <dbReference type="EMBL" id="CUN18258.1"/>
    </source>
</evidence>
<protein>
    <submittedName>
        <fullName evidence="2">ABC-type sugar transport system, periplasmic component</fullName>
    </submittedName>
</protein>
<dbReference type="GO" id="GO:0050135">
    <property type="term" value="F:NADP+ nucleosidase activity"/>
    <property type="evidence" value="ECO:0007669"/>
    <property type="project" value="InterPro"/>
</dbReference>
<feature type="domain" description="CD-NTase-associated protein 12/Pycsar effector protein TIR" evidence="1">
    <location>
        <begin position="7"/>
        <end position="127"/>
    </location>
</feature>
<dbReference type="Pfam" id="PF10137">
    <property type="entry name" value="CAP12-PCTIR_TIR"/>
    <property type="match status" value="1"/>
</dbReference>